<keyword evidence="2" id="KW-1185">Reference proteome</keyword>
<reference evidence="1" key="1">
    <citation type="submission" date="2020-09" db="EMBL/GenBank/DDBJ databases">
        <authorList>
            <person name="Kikuchi T."/>
        </authorList>
    </citation>
    <scope>NUCLEOTIDE SEQUENCE</scope>
    <source>
        <strain evidence="1">SH1</strain>
    </source>
</reference>
<dbReference type="EMBL" id="CAJFCW020000004">
    <property type="protein sequence ID" value="CAG9112377.1"/>
    <property type="molecule type" value="Genomic_DNA"/>
</dbReference>
<accession>A0A811KRP5</accession>
<sequence>MIKQILITINDEMKPTTLSVLLLTLLFYYGSAEVEPLFTRILWNVTMQDVLNLINAFQSLLKAHNFEEFKQKLETSDPELVNKVVAFRQGLDSEMADVSEQAKDFSDRIIIEITRLLPPPSNFTFDLVSAETHISDLAEMYLNLDSKSKKGIDALAPHLKVIFDWLSTQIKTIHMYVKNPLALLAQLPLIINL</sequence>
<dbReference type="Proteomes" id="UP000783686">
    <property type="component" value="Unassembled WGS sequence"/>
</dbReference>
<dbReference type="AlphaFoldDB" id="A0A811KRP5"/>
<protein>
    <submittedName>
        <fullName evidence="1">Uncharacterized protein</fullName>
    </submittedName>
</protein>
<name>A0A811KRP5_9BILA</name>
<dbReference type="Gene3D" id="1.20.120.1100">
    <property type="match status" value="1"/>
</dbReference>
<proteinExistence type="predicted"/>
<dbReference type="Proteomes" id="UP000614601">
    <property type="component" value="Unassembled WGS sequence"/>
</dbReference>
<gene>
    <name evidence="1" type="ORF">BOKJ2_LOCUS8322</name>
</gene>
<evidence type="ECO:0000313" key="1">
    <source>
        <dbReference type="EMBL" id="CAD5219194.1"/>
    </source>
</evidence>
<organism evidence="1 2">
    <name type="scientific">Bursaphelenchus okinawaensis</name>
    <dbReference type="NCBI Taxonomy" id="465554"/>
    <lineage>
        <taxon>Eukaryota</taxon>
        <taxon>Metazoa</taxon>
        <taxon>Ecdysozoa</taxon>
        <taxon>Nematoda</taxon>
        <taxon>Chromadorea</taxon>
        <taxon>Rhabditida</taxon>
        <taxon>Tylenchina</taxon>
        <taxon>Tylenchomorpha</taxon>
        <taxon>Aphelenchoidea</taxon>
        <taxon>Aphelenchoididae</taxon>
        <taxon>Bursaphelenchus</taxon>
    </lineage>
</organism>
<evidence type="ECO:0000313" key="2">
    <source>
        <dbReference type="Proteomes" id="UP000614601"/>
    </source>
</evidence>
<dbReference type="OrthoDB" id="10433205at2759"/>
<comment type="caution">
    <text evidence="1">The sequence shown here is derived from an EMBL/GenBank/DDBJ whole genome shotgun (WGS) entry which is preliminary data.</text>
</comment>
<dbReference type="EMBL" id="CAJFDH010000004">
    <property type="protein sequence ID" value="CAD5219194.1"/>
    <property type="molecule type" value="Genomic_DNA"/>
</dbReference>